<dbReference type="AlphaFoldDB" id="A0A9P4WB21"/>
<evidence type="ECO:0000256" key="1">
    <source>
        <dbReference type="ARBA" id="ARBA00022603"/>
    </source>
</evidence>
<feature type="domain" description="Methyltransferase type 11" evidence="4">
    <location>
        <begin position="53"/>
        <end position="137"/>
    </location>
</feature>
<feature type="compositionally biased region" description="Basic and acidic residues" evidence="3">
    <location>
        <begin position="206"/>
        <end position="226"/>
    </location>
</feature>
<evidence type="ECO:0000256" key="2">
    <source>
        <dbReference type="ARBA" id="ARBA00022679"/>
    </source>
</evidence>
<dbReference type="PANTHER" id="PTHR13069">
    <property type="entry name" value="ALKYLATED DNA REPAIR PROTEIN ALKB HOMOLOG 8"/>
    <property type="match status" value="1"/>
</dbReference>
<dbReference type="GO" id="GO:0002098">
    <property type="term" value="P:tRNA wobble uridine modification"/>
    <property type="evidence" value="ECO:0007669"/>
    <property type="project" value="TreeGrafter"/>
</dbReference>
<dbReference type="GO" id="GO:0030488">
    <property type="term" value="P:tRNA methylation"/>
    <property type="evidence" value="ECO:0007669"/>
    <property type="project" value="TreeGrafter"/>
</dbReference>
<dbReference type="EMBL" id="SWKU01000010">
    <property type="protein sequence ID" value="KAF3003027.1"/>
    <property type="molecule type" value="Genomic_DNA"/>
</dbReference>
<protein>
    <submittedName>
        <fullName evidence="5">tRNA methyltransferase, has a role in tRNA modification</fullName>
    </submittedName>
</protein>
<reference evidence="5" key="1">
    <citation type="submission" date="2019-04" db="EMBL/GenBank/DDBJ databases">
        <title>Sequencing of skin fungus with MAO and IRED activity.</title>
        <authorList>
            <person name="Marsaioli A.J."/>
            <person name="Bonatto J.M.C."/>
            <person name="Reis Junior O."/>
        </authorList>
    </citation>
    <scope>NUCLEOTIDE SEQUENCE</scope>
    <source>
        <strain evidence="5">30M1</strain>
    </source>
</reference>
<feature type="region of interest" description="Disordered" evidence="3">
    <location>
        <begin position="185"/>
        <end position="226"/>
    </location>
</feature>
<dbReference type="GO" id="GO:0005634">
    <property type="term" value="C:nucleus"/>
    <property type="evidence" value="ECO:0007669"/>
    <property type="project" value="TreeGrafter"/>
</dbReference>
<evidence type="ECO:0000256" key="3">
    <source>
        <dbReference type="SAM" id="MobiDB-lite"/>
    </source>
</evidence>
<dbReference type="GO" id="GO:0000049">
    <property type="term" value="F:tRNA binding"/>
    <property type="evidence" value="ECO:0007669"/>
    <property type="project" value="TreeGrafter"/>
</dbReference>
<name>A0A9P4WB21_CURKU</name>
<keyword evidence="1 5" id="KW-0489">Methyltransferase</keyword>
<dbReference type="InterPro" id="IPR029063">
    <property type="entry name" value="SAM-dependent_MTases_sf"/>
</dbReference>
<keyword evidence="6" id="KW-1185">Reference proteome</keyword>
<dbReference type="InterPro" id="IPR051422">
    <property type="entry name" value="AlkB_tRNA_MeTrf/Diox"/>
</dbReference>
<dbReference type="Gene3D" id="3.40.50.150">
    <property type="entry name" value="Vaccinia Virus protein VP39"/>
    <property type="match status" value="1"/>
</dbReference>
<dbReference type="GO" id="GO:0106335">
    <property type="term" value="F:tRNA (5-carboxymethyluridine(34)-5-O)-methyltransferase activity"/>
    <property type="evidence" value="ECO:0007669"/>
    <property type="project" value="TreeGrafter"/>
</dbReference>
<dbReference type="PANTHER" id="PTHR13069:SF21">
    <property type="entry name" value="ALKYLATED DNA REPAIR PROTEIN ALKB HOMOLOG 8"/>
    <property type="match status" value="1"/>
</dbReference>
<dbReference type="OrthoDB" id="271595at2759"/>
<comment type="caution">
    <text evidence="5">The sequence shown here is derived from an EMBL/GenBank/DDBJ whole genome shotgun (WGS) entry which is preliminary data.</text>
</comment>
<sequence>MASSDAQGTSYEEEHVHEVYEQIASHFSSTRYKPWPIVERFLKEQNDGAIGADVGCGNGKYLAVNNRVFIVGSDRSTNLVNIAKQHEPHDVVVADNLSLPHPPHTFDFAISIAVVHHLSTPARRVEAVKCILDLLRPSPQGVSGSAGRALIYVWALEQKSSRRGWDEGGEQDVMVPWVMTAKKEKVPKKRKQKRGDDEITAANDGEGEKEGGTQSEEKLETPEVKPEGDKTFLRYYHLYRKGELEGDIEQAGGWVLESGYEKDNWWAIASLE</sequence>
<evidence type="ECO:0000313" key="6">
    <source>
        <dbReference type="Proteomes" id="UP000801428"/>
    </source>
</evidence>
<accession>A0A9P4WB21</accession>
<gene>
    <name evidence="5" type="primary">TRM9</name>
    <name evidence="5" type="ORF">E8E13_006496</name>
</gene>
<evidence type="ECO:0000259" key="4">
    <source>
        <dbReference type="Pfam" id="PF08241"/>
    </source>
</evidence>
<dbReference type="InterPro" id="IPR013216">
    <property type="entry name" value="Methyltransf_11"/>
</dbReference>
<dbReference type="CDD" id="cd02440">
    <property type="entry name" value="AdoMet_MTases"/>
    <property type="match status" value="1"/>
</dbReference>
<proteinExistence type="predicted"/>
<dbReference type="Pfam" id="PF08241">
    <property type="entry name" value="Methyltransf_11"/>
    <property type="match status" value="1"/>
</dbReference>
<organism evidence="5 6">
    <name type="scientific">Curvularia kusanoi</name>
    <name type="common">Cochliobolus kusanoi</name>
    <dbReference type="NCBI Taxonomy" id="90978"/>
    <lineage>
        <taxon>Eukaryota</taxon>
        <taxon>Fungi</taxon>
        <taxon>Dikarya</taxon>
        <taxon>Ascomycota</taxon>
        <taxon>Pezizomycotina</taxon>
        <taxon>Dothideomycetes</taxon>
        <taxon>Pleosporomycetidae</taxon>
        <taxon>Pleosporales</taxon>
        <taxon>Pleosporineae</taxon>
        <taxon>Pleosporaceae</taxon>
        <taxon>Curvularia</taxon>
    </lineage>
</organism>
<evidence type="ECO:0000313" key="5">
    <source>
        <dbReference type="EMBL" id="KAF3003027.1"/>
    </source>
</evidence>
<dbReference type="SUPFAM" id="SSF53335">
    <property type="entry name" value="S-adenosyl-L-methionine-dependent methyltransferases"/>
    <property type="match status" value="1"/>
</dbReference>
<dbReference type="GO" id="GO:0005737">
    <property type="term" value="C:cytoplasm"/>
    <property type="evidence" value="ECO:0007669"/>
    <property type="project" value="TreeGrafter"/>
</dbReference>
<dbReference type="GO" id="GO:0008757">
    <property type="term" value="F:S-adenosylmethionine-dependent methyltransferase activity"/>
    <property type="evidence" value="ECO:0007669"/>
    <property type="project" value="InterPro"/>
</dbReference>
<keyword evidence="2" id="KW-0808">Transferase</keyword>
<dbReference type="Proteomes" id="UP000801428">
    <property type="component" value="Unassembled WGS sequence"/>
</dbReference>